<accession>A0A427A748</accession>
<protein>
    <submittedName>
        <fullName evidence="2">Uncharacterized protein</fullName>
    </submittedName>
</protein>
<feature type="compositionally biased region" description="Basic residues" evidence="1">
    <location>
        <begin position="98"/>
        <end position="108"/>
    </location>
</feature>
<dbReference type="Proteomes" id="UP000287651">
    <property type="component" value="Unassembled WGS sequence"/>
</dbReference>
<feature type="region of interest" description="Disordered" evidence="1">
    <location>
        <begin position="1"/>
        <end position="108"/>
    </location>
</feature>
<gene>
    <name evidence="2" type="ORF">B296_00024914</name>
</gene>
<proteinExistence type="predicted"/>
<dbReference type="AlphaFoldDB" id="A0A427A748"/>
<evidence type="ECO:0000313" key="3">
    <source>
        <dbReference type="Proteomes" id="UP000287651"/>
    </source>
</evidence>
<comment type="caution">
    <text evidence="2">The sequence shown here is derived from an EMBL/GenBank/DDBJ whole genome shotgun (WGS) entry which is preliminary data.</text>
</comment>
<name>A0A427A748_ENSVE</name>
<sequence>MFDFHKVKGRLAGRTLNCPAPPSSAVEECPAVAGERHPASMGEKHPGKGGSETSWKKKKKSPYQSPRVRLSPGKRQKMGASLQRELADKRSHGISRLPSHHKGIMRDG</sequence>
<feature type="compositionally biased region" description="Basic and acidic residues" evidence="1">
    <location>
        <begin position="34"/>
        <end position="46"/>
    </location>
</feature>
<organism evidence="2 3">
    <name type="scientific">Ensete ventricosum</name>
    <name type="common">Abyssinian banana</name>
    <name type="synonym">Musa ensete</name>
    <dbReference type="NCBI Taxonomy" id="4639"/>
    <lineage>
        <taxon>Eukaryota</taxon>
        <taxon>Viridiplantae</taxon>
        <taxon>Streptophyta</taxon>
        <taxon>Embryophyta</taxon>
        <taxon>Tracheophyta</taxon>
        <taxon>Spermatophyta</taxon>
        <taxon>Magnoliopsida</taxon>
        <taxon>Liliopsida</taxon>
        <taxon>Zingiberales</taxon>
        <taxon>Musaceae</taxon>
        <taxon>Ensete</taxon>
    </lineage>
</organism>
<reference evidence="2 3" key="1">
    <citation type="journal article" date="2014" name="Agronomy (Basel)">
        <title>A Draft Genome Sequence for Ensete ventricosum, the Drought-Tolerant Tree Against Hunger.</title>
        <authorList>
            <person name="Harrison J."/>
            <person name="Moore K.A."/>
            <person name="Paszkiewicz K."/>
            <person name="Jones T."/>
            <person name="Grant M."/>
            <person name="Ambacheew D."/>
            <person name="Muzemil S."/>
            <person name="Studholme D.J."/>
        </authorList>
    </citation>
    <scope>NUCLEOTIDE SEQUENCE [LARGE SCALE GENOMIC DNA]</scope>
</reference>
<evidence type="ECO:0000256" key="1">
    <source>
        <dbReference type="SAM" id="MobiDB-lite"/>
    </source>
</evidence>
<evidence type="ECO:0000313" key="2">
    <source>
        <dbReference type="EMBL" id="RRT72072.1"/>
    </source>
</evidence>
<dbReference type="EMBL" id="AMZH03003519">
    <property type="protein sequence ID" value="RRT72072.1"/>
    <property type="molecule type" value="Genomic_DNA"/>
</dbReference>